<evidence type="ECO:0000256" key="6">
    <source>
        <dbReference type="ARBA" id="ARBA00023136"/>
    </source>
</evidence>
<keyword evidence="10" id="KW-1185">Reference proteome</keyword>
<feature type="transmembrane region" description="Helical" evidence="7">
    <location>
        <begin position="177"/>
        <end position="196"/>
    </location>
</feature>
<dbReference type="RefSeq" id="WP_110389749.1">
    <property type="nucleotide sequence ID" value="NZ_CALCOA010000068.1"/>
</dbReference>
<organism evidence="9 10">
    <name type="scientific">Rivihabitans pingtungensis</name>
    <dbReference type="NCBI Taxonomy" id="1054498"/>
    <lineage>
        <taxon>Bacteria</taxon>
        <taxon>Pseudomonadati</taxon>
        <taxon>Pseudomonadota</taxon>
        <taxon>Betaproteobacteria</taxon>
        <taxon>Neisseriales</taxon>
        <taxon>Aquaspirillaceae</taxon>
        <taxon>Rivihabitans</taxon>
    </lineage>
</organism>
<dbReference type="InterPro" id="IPR032816">
    <property type="entry name" value="VTT_dom"/>
</dbReference>
<evidence type="ECO:0000256" key="3">
    <source>
        <dbReference type="ARBA" id="ARBA00022475"/>
    </source>
</evidence>
<name>A0A318KS57_9NEIS</name>
<comment type="similarity">
    <text evidence="2 7">Belongs to the DedA family.</text>
</comment>
<evidence type="ECO:0000256" key="7">
    <source>
        <dbReference type="RuleBase" id="RU367016"/>
    </source>
</evidence>
<evidence type="ECO:0000313" key="9">
    <source>
        <dbReference type="EMBL" id="PXX80704.1"/>
    </source>
</evidence>
<dbReference type="EMBL" id="QJKI01000003">
    <property type="protein sequence ID" value="PXX80704.1"/>
    <property type="molecule type" value="Genomic_DNA"/>
</dbReference>
<dbReference type="GO" id="GO:0005886">
    <property type="term" value="C:plasma membrane"/>
    <property type="evidence" value="ECO:0007669"/>
    <property type="project" value="UniProtKB-SubCell"/>
</dbReference>
<reference evidence="9 10" key="1">
    <citation type="submission" date="2018-05" db="EMBL/GenBank/DDBJ databases">
        <title>Genomic Encyclopedia of Type Strains, Phase IV (KMG-IV): sequencing the most valuable type-strain genomes for metagenomic binning, comparative biology and taxonomic classification.</title>
        <authorList>
            <person name="Goeker M."/>
        </authorList>
    </citation>
    <scope>NUCLEOTIDE SEQUENCE [LARGE SCALE GENOMIC DNA]</scope>
    <source>
        <strain evidence="9 10">DSM 29661</strain>
    </source>
</reference>
<comment type="subcellular location">
    <subcellularLocation>
        <location evidence="1 7">Cell membrane</location>
        <topology evidence="1 7">Multi-pass membrane protein</topology>
    </subcellularLocation>
</comment>
<feature type="transmembrane region" description="Helical" evidence="7">
    <location>
        <begin position="7"/>
        <end position="32"/>
    </location>
</feature>
<sequence>MDILQVLIDFFTGYGYFAVFFVLLICGFGVPIPEDITLVAGGVISGLGYTHVHTMFAVGMAGVLVGDATMFTIGRVYGKSVLKLPFIARALTPERFVAVQEKFEKYGVWVLFVARFLPGLRSPIFLTAGLTRKVPFWRFLLMDGLAALISVPVWVYLGFFGASNRDWLMTWVHRGQAGILVLIGLGAVLAASYWWIQRRRKARACELRRVAGRE</sequence>
<dbReference type="OrthoDB" id="21108at2"/>
<protein>
    <submittedName>
        <fullName evidence="9">Membrane protein DedA with SNARE-associated domain</fullName>
    </submittedName>
</protein>
<keyword evidence="6 7" id="KW-0472">Membrane</keyword>
<evidence type="ECO:0000313" key="10">
    <source>
        <dbReference type="Proteomes" id="UP000247555"/>
    </source>
</evidence>
<feature type="transmembrane region" description="Helical" evidence="7">
    <location>
        <begin position="52"/>
        <end position="73"/>
    </location>
</feature>
<dbReference type="AlphaFoldDB" id="A0A318KS57"/>
<dbReference type="PANTHER" id="PTHR30353">
    <property type="entry name" value="INNER MEMBRANE PROTEIN DEDA-RELATED"/>
    <property type="match status" value="1"/>
</dbReference>
<evidence type="ECO:0000256" key="1">
    <source>
        <dbReference type="ARBA" id="ARBA00004651"/>
    </source>
</evidence>
<keyword evidence="4 7" id="KW-0812">Transmembrane</keyword>
<dbReference type="InterPro" id="IPR032818">
    <property type="entry name" value="DedA-like"/>
</dbReference>
<dbReference type="Pfam" id="PF09335">
    <property type="entry name" value="VTT_dom"/>
    <property type="match status" value="1"/>
</dbReference>
<dbReference type="PANTHER" id="PTHR30353:SF15">
    <property type="entry name" value="INNER MEMBRANE PROTEIN YABI"/>
    <property type="match status" value="1"/>
</dbReference>
<feature type="domain" description="VTT" evidence="8">
    <location>
        <begin position="32"/>
        <end position="158"/>
    </location>
</feature>
<feature type="transmembrane region" description="Helical" evidence="7">
    <location>
        <begin position="136"/>
        <end position="157"/>
    </location>
</feature>
<dbReference type="Proteomes" id="UP000247555">
    <property type="component" value="Unassembled WGS sequence"/>
</dbReference>
<evidence type="ECO:0000256" key="2">
    <source>
        <dbReference type="ARBA" id="ARBA00010792"/>
    </source>
</evidence>
<comment type="caution">
    <text evidence="9">The sequence shown here is derived from an EMBL/GenBank/DDBJ whole genome shotgun (WGS) entry which is preliminary data.</text>
</comment>
<evidence type="ECO:0000256" key="4">
    <source>
        <dbReference type="ARBA" id="ARBA00022692"/>
    </source>
</evidence>
<evidence type="ECO:0000259" key="8">
    <source>
        <dbReference type="Pfam" id="PF09335"/>
    </source>
</evidence>
<proteinExistence type="inferred from homology"/>
<evidence type="ECO:0000256" key="5">
    <source>
        <dbReference type="ARBA" id="ARBA00022989"/>
    </source>
</evidence>
<keyword evidence="5 7" id="KW-1133">Transmembrane helix</keyword>
<keyword evidence="3 7" id="KW-1003">Cell membrane</keyword>
<gene>
    <name evidence="9" type="ORF">DFR34_10345</name>
</gene>
<accession>A0A318KS57</accession>